<dbReference type="NCBIfam" id="TIGR02713">
    <property type="entry name" value="allophanate_hyd"/>
    <property type="match status" value="1"/>
</dbReference>
<keyword evidence="3" id="KW-0378">Hydrolase</keyword>
<dbReference type="Gene3D" id="3.10.490.10">
    <property type="entry name" value="Gamma-glutamyl cyclotransferase-like"/>
    <property type="match status" value="1"/>
</dbReference>
<dbReference type="PANTHER" id="PTHR11895:SF169">
    <property type="entry name" value="GLUTAMYL-TRNA(GLN) AMIDOTRANSFERASE"/>
    <property type="match status" value="1"/>
</dbReference>
<dbReference type="Gene3D" id="3.90.1300.10">
    <property type="entry name" value="Amidase signature (AS) domain"/>
    <property type="match status" value="1"/>
</dbReference>
<proteinExistence type="predicted"/>
<dbReference type="Proteomes" id="UP001368500">
    <property type="component" value="Unassembled WGS sequence"/>
</dbReference>
<dbReference type="InterPro" id="IPR053844">
    <property type="entry name" value="AH_C"/>
</dbReference>
<dbReference type="InterPro" id="IPR014085">
    <property type="entry name" value="Allophanate_hydrolase"/>
</dbReference>
<dbReference type="InterPro" id="IPR000120">
    <property type="entry name" value="Amidase"/>
</dbReference>
<keyword evidence="4" id="KW-1185">Reference proteome</keyword>
<dbReference type="EC" id="3.5.1.54" evidence="3"/>
<dbReference type="GO" id="GO:0004039">
    <property type="term" value="F:allophanate hydrolase activity"/>
    <property type="evidence" value="ECO:0007669"/>
    <property type="project" value="UniProtKB-EC"/>
</dbReference>
<comment type="caution">
    <text evidence="3">The sequence shown here is derived from an EMBL/GenBank/DDBJ whole genome shotgun (WGS) entry which is preliminary data.</text>
</comment>
<dbReference type="InterPro" id="IPR036928">
    <property type="entry name" value="AS_sf"/>
</dbReference>
<feature type="domain" description="Allophanate hydrolase C-terminal" evidence="2">
    <location>
        <begin position="487"/>
        <end position="617"/>
    </location>
</feature>
<protein>
    <submittedName>
        <fullName evidence="3">Allophanate hydrolase</fullName>
        <ecNumber evidence="3">3.5.1.54</ecNumber>
    </submittedName>
</protein>
<feature type="domain" description="Amidase" evidence="1">
    <location>
        <begin position="31"/>
        <end position="447"/>
    </location>
</feature>
<gene>
    <name evidence="3" type="primary">atzF</name>
    <name evidence="3" type="ORF">AACH11_23900</name>
</gene>
<dbReference type="Gene3D" id="1.20.58.1700">
    <property type="match status" value="1"/>
</dbReference>
<dbReference type="SUPFAM" id="SSF75304">
    <property type="entry name" value="Amidase signature (AS) enzymes"/>
    <property type="match status" value="1"/>
</dbReference>
<evidence type="ECO:0000259" key="1">
    <source>
        <dbReference type="Pfam" id="PF01425"/>
    </source>
</evidence>
<dbReference type="RefSeq" id="WP_341376802.1">
    <property type="nucleotide sequence ID" value="NZ_JBBUTF010000036.1"/>
</dbReference>
<dbReference type="NCBIfam" id="NF006043">
    <property type="entry name" value="PRK08186.1"/>
    <property type="match status" value="1"/>
</dbReference>
<dbReference type="PANTHER" id="PTHR11895">
    <property type="entry name" value="TRANSAMIDASE"/>
    <property type="match status" value="1"/>
</dbReference>
<evidence type="ECO:0000313" key="4">
    <source>
        <dbReference type="Proteomes" id="UP001368500"/>
    </source>
</evidence>
<evidence type="ECO:0000313" key="3">
    <source>
        <dbReference type="EMBL" id="MEK8029013.1"/>
    </source>
</evidence>
<evidence type="ECO:0000259" key="2">
    <source>
        <dbReference type="Pfam" id="PF21986"/>
    </source>
</evidence>
<accession>A0ABU9BHJ2</accession>
<reference evidence="3 4" key="1">
    <citation type="submission" date="2024-04" db="EMBL/GenBank/DDBJ databases">
        <title>Novel species of the genus Ideonella isolated from streams.</title>
        <authorList>
            <person name="Lu H."/>
        </authorList>
    </citation>
    <scope>NUCLEOTIDE SEQUENCE [LARGE SCALE GENOMIC DNA]</scope>
    <source>
        <strain evidence="3 4">BYS139W</strain>
    </source>
</reference>
<name>A0ABU9BHJ2_9BURK</name>
<dbReference type="Pfam" id="PF01425">
    <property type="entry name" value="Amidase"/>
    <property type="match status" value="1"/>
</dbReference>
<dbReference type="InterPro" id="IPR023631">
    <property type="entry name" value="Amidase_dom"/>
</dbReference>
<dbReference type="EMBL" id="JBBUTF010000036">
    <property type="protein sequence ID" value="MEK8029013.1"/>
    <property type="molecule type" value="Genomic_DNA"/>
</dbReference>
<organism evidence="3 4">
    <name type="scientific">Pseudaquabacterium rugosum</name>
    <dbReference type="NCBI Taxonomy" id="2984194"/>
    <lineage>
        <taxon>Bacteria</taxon>
        <taxon>Pseudomonadati</taxon>
        <taxon>Pseudomonadota</taxon>
        <taxon>Betaproteobacteria</taxon>
        <taxon>Burkholderiales</taxon>
        <taxon>Sphaerotilaceae</taxon>
        <taxon>Pseudaquabacterium</taxon>
    </lineage>
</organism>
<dbReference type="Pfam" id="PF21986">
    <property type="entry name" value="AH_C"/>
    <property type="match status" value="1"/>
</dbReference>
<sequence>MHPADLSTLSFDLMSLGQALQDGAVTPEDVVIEALRRIGDDPHHAWITVRDADTLRAEACARMAQGPAGQPLYGIPFAVKDNIDLAGVPTTAGCPAYAYTPATSAFVVQRLIEAGAIPIGKTNLDQFATGLNGTRSPFGACRNAHDPAYVSGGSSSGSAVSVALGQVSFSLGTDTAGSGRVPAFFNHLVGLKPTLGLLSASGVVPACRTLDTISIFALTADDAHRVFSVAAAFDAADAYARPAEPHGVDVGTLTAPRIGIPRADRLDFCGSAVDAQAFARAVDQARDLGAEVIEIDFAPFLETARLLYGGPWVAERYQAIRAFIDAQPEAVFPVTREITLGGAKPLAADAFAAQYRLQALRREAAQVWRQVDVLMTPTAPTHPTIEAMLAEPIVRNSELGLYTNFMNLLDCAAVAVPAGFVERPGARAPMPHGITLCAPAHQDVPLLHLARRWQAALQGRAATLGATGQPLPAAQAVTPAVPSGQLRVAVCGAHLAGQPLNGQLTDRGARLVACTTTTPDHRLYALPPVVTPGGQRLLRPALVHAPGDPSGRAIEVEVWELPAAQFGSFVAGIPAPLGIGKTRLADGSTVPGFICEPAALEGATDITGYGGWRAWLASQNGS</sequence>